<comment type="caution">
    <text evidence="2">The sequence shown here is derived from an EMBL/GenBank/DDBJ whole genome shotgun (WGS) entry which is preliminary data.</text>
</comment>
<name>A0ABU3QK24_9ACTN</name>
<dbReference type="InterPro" id="IPR036188">
    <property type="entry name" value="FAD/NAD-bd_sf"/>
</dbReference>
<feature type="domain" description="Amine oxidase" evidence="1">
    <location>
        <begin position="11"/>
        <end position="265"/>
    </location>
</feature>
<dbReference type="SUPFAM" id="SSF51905">
    <property type="entry name" value="FAD/NAD(P)-binding domain"/>
    <property type="match status" value="1"/>
</dbReference>
<sequence>MRIGIAGAGTAGLATAWLLDPCHETVVLEGRGDLGGNARTVQVRVGDRALCLDLGVHEVSDQFPLWSRLVRSVGLGPDPLLSVPASRTLQHPGGTRPYLVGPHTPDADRDREVVLGPAWEALGRLGREASRWEEEDLGGEVTVAEAGDWSTLADGMENDVVHALPASVFGCGTHDVAGLAARGVGGFFAAPQPSPSEAAPMQSLKGGTQELARALAGRLSAAEVHLRAPLHRLEAHGDRFAMVEASGRRHLVDAVVLAVPAYAAAAALQSLAGCTGLRAALGAFTYQELVYAAHLDPFGMPEDRRHWSTTNVTVHDGWSESTTWYGPGHHAEVFVSQVTHRGTPRHEVARAAFHAPLPTPAAHRARRRLAERREEGLYFAGAYTRALDSQEDAVASAVDVARALAPESPRLAQLTNS</sequence>
<dbReference type="Proteomes" id="UP001250181">
    <property type="component" value="Unassembled WGS sequence"/>
</dbReference>
<organism evidence="2 3">
    <name type="scientific">Streptomyces tamarix</name>
    <dbReference type="NCBI Taxonomy" id="3078565"/>
    <lineage>
        <taxon>Bacteria</taxon>
        <taxon>Bacillati</taxon>
        <taxon>Actinomycetota</taxon>
        <taxon>Actinomycetes</taxon>
        <taxon>Kitasatosporales</taxon>
        <taxon>Streptomycetaceae</taxon>
        <taxon>Streptomyces</taxon>
    </lineage>
</organism>
<dbReference type="Pfam" id="PF01593">
    <property type="entry name" value="Amino_oxidase"/>
    <property type="match status" value="1"/>
</dbReference>
<proteinExistence type="predicted"/>
<dbReference type="Gene3D" id="1.10.3110.10">
    <property type="entry name" value="protoporphyrinogen ix oxidase, domain 3"/>
    <property type="match status" value="1"/>
</dbReference>
<evidence type="ECO:0000259" key="1">
    <source>
        <dbReference type="Pfam" id="PF01593"/>
    </source>
</evidence>
<reference evidence="2 3" key="1">
    <citation type="submission" date="2023-09" db="EMBL/GenBank/DDBJ databases">
        <title>Streptomyces sp. nov.: A antagonism against Alternaria gaisen Producing Streptochlin, Isolated from Tamarix root soil.</title>
        <authorList>
            <person name="Chen Y."/>
        </authorList>
    </citation>
    <scope>NUCLEOTIDE SEQUENCE [LARGE SCALE GENOMIC DNA]</scope>
    <source>
        <strain evidence="2 3">TRM76323</strain>
    </source>
</reference>
<evidence type="ECO:0000313" key="3">
    <source>
        <dbReference type="Proteomes" id="UP001250181"/>
    </source>
</evidence>
<dbReference type="PANTHER" id="PTHR42923">
    <property type="entry name" value="PROTOPORPHYRINOGEN OXIDASE"/>
    <property type="match status" value="1"/>
</dbReference>
<dbReference type="EMBL" id="JAWCTQ010000014">
    <property type="protein sequence ID" value="MDT9683110.1"/>
    <property type="molecule type" value="Genomic_DNA"/>
</dbReference>
<keyword evidence="3" id="KW-1185">Reference proteome</keyword>
<dbReference type="InterPro" id="IPR002937">
    <property type="entry name" value="Amino_oxidase"/>
</dbReference>
<dbReference type="RefSeq" id="WP_315878187.1">
    <property type="nucleotide sequence ID" value="NZ_JAWCTQ010000014.1"/>
</dbReference>
<protein>
    <submittedName>
        <fullName evidence="2">FAD-dependent oxidoreductase</fullName>
    </submittedName>
</protein>
<accession>A0ABU3QK24</accession>
<dbReference type="Gene3D" id="3.90.660.20">
    <property type="entry name" value="Protoporphyrinogen oxidase, mitochondrial, domain 2"/>
    <property type="match status" value="1"/>
</dbReference>
<dbReference type="InterPro" id="IPR050464">
    <property type="entry name" value="Zeta_carotene_desat/Oxidored"/>
</dbReference>
<evidence type="ECO:0000313" key="2">
    <source>
        <dbReference type="EMBL" id="MDT9683110.1"/>
    </source>
</evidence>
<gene>
    <name evidence="2" type="ORF">RND61_13660</name>
</gene>
<dbReference type="Gene3D" id="3.50.50.60">
    <property type="entry name" value="FAD/NAD(P)-binding domain"/>
    <property type="match status" value="1"/>
</dbReference>